<evidence type="ECO:0000256" key="1">
    <source>
        <dbReference type="SAM" id="MobiDB-lite"/>
    </source>
</evidence>
<reference evidence="2 3" key="1">
    <citation type="submission" date="2021-11" db="EMBL/GenBank/DDBJ databases">
        <authorList>
            <person name="Oh E.-T."/>
            <person name="Kim S.-B."/>
        </authorList>
    </citation>
    <scope>NUCLEOTIDE SEQUENCE [LARGE SCALE GENOMIC DNA]</scope>
    <source>
        <strain evidence="2 3">MMS20-SJTN17</strain>
    </source>
</reference>
<dbReference type="EMBL" id="JAJITC010000018">
    <property type="protein sequence ID" value="MCC8405331.1"/>
    <property type="molecule type" value="Genomic_DNA"/>
</dbReference>
<gene>
    <name evidence="2" type="ORF">LJ655_26315</name>
</gene>
<feature type="region of interest" description="Disordered" evidence="1">
    <location>
        <begin position="141"/>
        <end position="176"/>
    </location>
</feature>
<dbReference type="RefSeq" id="WP_230564098.1">
    <property type="nucleotide sequence ID" value="NZ_JAJITC010000018.1"/>
</dbReference>
<organism evidence="2 3">
    <name type="scientific">Paraburkholderia translucens</name>
    <dbReference type="NCBI Taxonomy" id="2886945"/>
    <lineage>
        <taxon>Bacteria</taxon>
        <taxon>Pseudomonadati</taxon>
        <taxon>Pseudomonadota</taxon>
        <taxon>Betaproteobacteria</taxon>
        <taxon>Burkholderiales</taxon>
        <taxon>Burkholderiaceae</taxon>
        <taxon>Paraburkholderia</taxon>
    </lineage>
</organism>
<name>A0ABS8KKP1_9BURK</name>
<evidence type="ECO:0008006" key="4">
    <source>
        <dbReference type="Google" id="ProtNLM"/>
    </source>
</evidence>
<evidence type="ECO:0000313" key="2">
    <source>
        <dbReference type="EMBL" id="MCC8405331.1"/>
    </source>
</evidence>
<sequence length="176" mass="17941">MEISNVARRLCLSSLSFGIIVTTGCASIVGGTNQPISVETRSTSGESIAGANCKLENPKGTWYVTTPGSVTVHRAYDDLSIYCTKTGEQPGIASVKSSTKGMAFGNILFGGIIGVGVDTASGAAYDYPTLITVQLGGTTTITPPAKDQTPPPATAQKTAMTPVDPTAAPKTNAAAQ</sequence>
<evidence type="ECO:0000313" key="3">
    <source>
        <dbReference type="Proteomes" id="UP001430614"/>
    </source>
</evidence>
<protein>
    <recommendedName>
        <fullName evidence="4">Lipoprotein</fullName>
    </recommendedName>
</protein>
<comment type="caution">
    <text evidence="2">The sequence shown here is derived from an EMBL/GenBank/DDBJ whole genome shotgun (WGS) entry which is preliminary data.</text>
</comment>
<accession>A0ABS8KKP1</accession>
<proteinExistence type="predicted"/>
<dbReference type="Proteomes" id="UP001430614">
    <property type="component" value="Unassembled WGS sequence"/>
</dbReference>
<keyword evidence="3" id="KW-1185">Reference proteome</keyword>